<dbReference type="SUPFAM" id="SSF54197">
    <property type="entry name" value="HIT-like"/>
    <property type="match status" value="1"/>
</dbReference>
<evidence type="ECO:0000256" key="4">
    <source>
        <dbReference type="ARBA" id="ARBA00006451"/>
    </source>
</evidence>
<dbReference type="InterPro" id="IPR058865">
    <property type="entry name" value="GDPGP1_C"/>
</dbReference>
<dbReference type="GO" id="GO:0080048">
    <property type="term" value="F:GDP-D-glucose phosphorylase activity"/>
    <property type="evidence" value="ECO:0007669"/>
    <property type="project" value="UniProtKB-EC"/>
</dbReference>
<proteinExistence type="inferred from homology"/>
<evidence type="ECO:0000256" key="2">
    <source>
        <dbReference type="ARBA" id="ARBA00003049"/>
    </source>
</evidence>
<comment type="catalytic activity">
    <reaction evidence="1">
        <text>GDP-alpha-D-glucose + phosphate = alpha-D-glucose 1-phosphate + GDP + H(+)</text>
        <dbReference type="Rhea" id="RHEA:30387"/>
        <dbReference type="ChEBI" id="CHEBI:15378"/>
        <dbReference type="ChEBI" id="CHEBI:43474"/>
        <dbReference type="ChEBI" id="CHEBI:58189"/>
        <dbReference type="ChEBI" id="CHEBI:58601"/>
        <dbReference type="ChEBI" id="CHEBI:62230"/>
        <dbReference type="EC" id="2.7.7.78"/>
    </reaction>
</comment>
<dbReference type="Gene3D" id="3.30.428.10">
    <property type="entry name" value="HIT-like"/>
    <property type="match status" value="1"/>
</dbReference>
<dbReference type="GO" id="GO:0000166">
    <property type="term" value="F:nucleotide binding"/>
    <property type="evidence" value="ECO:0007669"/>
    <property type="project" value="UniProtKB-KW"/>
</dbReference>
<evidence type="ECO:0000259" key="13">
    <source>
        <dbReference type="Pfam" id="PF26216"/>
    </source>
</evidence>
<dbReference type="GO" id="GO:0005737">
    <property type="term" value="C:cytoplasm"/>
    <property type="evidence" value="ECO:0007669"/>
    <property type="project" value="UniProtKB-SubCell"/>
</dbReference>
<organism evidence="15 16">
    <name type="scientific">Glossina austeni</name>
    <name type="common">Savannah tsetse fly</name>
    <dbReference type="NCBI Taxonomy" id="7395"/>
    <lineage>
        <taxon>Eukaryota</taxon>
        <taxon>Metazoa</taxon>
        <taxon>Ecdysozoa</taxon>
        <taxon>Arthropoda</taxon>
        <taxon>Hexapoda</taxon>
        <taxon>Insecta</taxon>
        <taxon>Pterygota</taxon>
        <taxon>Neoptera</taxon>
        <taxon>Endopterygota</taxon>
        <taxon>Diptera</taxon>
        <taxon>Brachycera</taxon>
        <taxon>Muscomorpha</taxon>
        <taxon>Hippoboscoidea</taxon>
        <taxon>Glossinidae</taxon>
        <taxon>Glossina</taxon>
    </lineage>
</organism>
<name>A0A1A9UG16_GLOAU</name>
<dbReference type="VEuPathDB" id="VectorBase:GAUT003676"/>
<reference evidence="15" key="1">
    <citation type="submission" date="2020-05" db="UniProtKB">
        <authorList>
            <consortium name="EnsemblMetazoa"/>
        </authorList>
    </citation>
    <scope>IDENTIFICATION</scope>
    <source>
        <strain evidence="15">TTRI</strain>
    </source>
</reference>
<feature type="domain" description="GDPGP1-like C-terminal" evidence="13">
    <location>
        <begin position="211"/>
        <end position="301"/>
    </location>
</feature>
<keyword evidence="16" id="KW-1185">Reference proteome</keyword>
<dbReference type="EC" id="2.7.7.78" evidence="5"/>
<evidence type="ECO:0000256" key="5">
    <source>
        <dbReference type="ARBA" id="ARBA00012507"/>
    </source>
</evidence>
<sequence length="319" mass="37357">MIPKDEVSHYVGEVMRKWQKLHETSNTFAYQLNVQDSKYLEGSNRIYSELNLERTTLRRAPQIIQSLNPVFEENKFNFKKIPQQELLMILPYDTIEVSIIINKSPLTLYHSLICPDVQNGLAQRVTLDTLRFCRDFLLSLESNRGFRIGYNSPGALASVNHLHMHLINIEKDLYIDNAELDTLCEGDVYRLNSSMPTQAVCWIFNQMDSVTQMENKTRKLYEFLEWLCTENTPHNIFMTPDRVKSQKRLKVFVYPRENFCVLKDFKAFNIGFCEMSGYIPVGDKQLFDQLTETQVFNRIDEETGLIFPKILNYFESGRT</sequence>
<dbReference type="PANTHER" id="PTHR20884:SF8">
    <property type="entry name" value="GDP-D-GLUCOSE PHOSPHORYLASE 1"/>
    <property type="match status" value="1"/>
</dbReference>
<keyword evidence="11" id="KW-0547">Nucleotide-binding</keyword>
<evidence type="ECO:0000256" key="11">
    <source>
        <dbReference type="ARBA" id="ARBA00022741"/>
    </source>
</evidence>
<keyword evidence="10" id="KW-0548">Nucleotidyltransferase</keyword>
<feature type="domain" description="GDPGP1-like N-terminal" evidence="14">
    <location>
        <begin position="15"/>
        <end position="166"/>
    </location>
</feature>
<dbReference type="InterPro" id="IPR026506">
    <property type="entry name" value="GDPGP"/>
</dbReference>
<protein>
    <recommendedName>
        <fullName evidence="6">GDP-D-glucose phosphorylase 1</fullName>
        <ecNumber evidence="5">2.7.7.78</ecNumber>
    </recommendedName>
</protein>
<evidence type="ECO:0000256" key="3">
    <source>
        <dbReference type="ARBA" id="ARBA00004496"/>
    </source>
</evidence>
<dbReference type="AlphaFoldDB" id="A0A1A9UG16"/>
<evidence type="ECO:0000256" key="6">
    <source>
        <dbReference type="ARBA" id="ARBA00018857"/>
    </source>
</evidence>
<evidence type="ECO:0000256" key="8">
    <source>
        <dbReference type="ARBA" id="ARBA00022658"/>
    </source>
</evidence>
<dbReference type="GO" id="GO:0016787">
    <property type="term" value="F:hydrolase activity"/>
    <property type="evidence" value="ECO:0007669"/>
    <property type="project" value="UniProtKB-KW"/>
</dbReference>
<comment type="similarity">
    <text evidence="4">Belongs to the GDPGP1 family.</text>
</comment>
<keyword evidence="7" id="KW-0963">Cytoplasm</keyword>
<dbReference type="Pfam" id="PF26216">
    <property type="entry name" value="GDPGP1_C"/>
    <property type="match status" value="1"/>
</dbReference>
<evidence type="ECO:0000256" key="12">
    <source>
        <dbReference type="ARBA" id="ARBA00022801"/>
    </source>
</evidence>
<evidence type="ECO:0000256" key="9">
    <source>
        <dbReference type="ARBA" id="ARBA00022679"/>
    </source>
</evidence>
<dbReference type="Pfam" id="PF26217">
    <property type="entry name" value="GDPGP1_N"/>
    <property type="match status" value="1"/>
</dbReference>
<keyword evidence="12" id="KW-0378">Hydrolase</keyword>
<evidence type="ECO:0000256" key="1">
    <source>
        <dbReference type="ARBA" id="ARBA00000063"/>
    </source>
</evidence>
<dbReference type="InterPro" id="IPR058866">
    <property type="entry name" value="GDPGP1_N"/>
</dbReference>
<evidence type="ECO:0000259" key="14">
    <source>
        <dbReference type="Pfam" id="PF26217"/>
    </source>
</evidence>
<dbReference type="InterPro" id="IPR036265">
    <property type="entry name" value="HIT-like_sf"/>
</dbReference>
<comment type="subcellular location">
    <subcellularLocation>
        <location evidence="3">Cytoplasm</location>
    </subcellularLocation>
</comment>
<dbReference type="GO" id="GO:0005085">
    <property type="term" value="F:guanyl-nucleotide exchange factor activity"/>
    <property type="evidence" value="ECO:0007669"/>
    <property type="project" value="UniProtKB-KW"/>
</dbReference>
<dbReference type="Proteomes" id="UP000078200">
    <property type="component" value="Unassembled WGS sequence"/>
</dbReference>
<evidence type="ECO:0000256" key="10">
    <source>
        <dbReference type="ARBA" id="ARBA00022695"/>
    </source>
</evidence>
<evidence type="ECO:0000313" key="16">
    <source>
        <dbReference type="Proteomes" id="UP000078200"/>
    </source>
</evidence>
<dbReference type="EnsemblMetazoa" id="GAUT003676-RA">
    <property type="protein sequence ID" value="GAUT003676-PA"/>
    <property type="gene ID" value="GAUT003676"/>
</dbReference>
<dbReference type="STRING" id="7395.A0A1A9UG16"/>
<dbReference type="GO" id="GO:0006006">
    <property type="term" value="P:glucose metabolic process"/>
    <property type="evidence" value="ECO:0007669"/>
    <property type="project" value="TreeGrafter"/>
</dbReference>
<dbReference type="PANTHER" id="PTHR20884">
    <property type="entry name" value="GDP-D-GLUCOSE PHOSPHORYLASE 1"/>
    <property type="match status" value="1"/>
</dbReference>
<keyword evidence="8" id="KW-0344">Guanine-nucleotide releasing factor</keyword>
<keyword evidence="9" id="KW-0808">Transferase</keyword>
<evidence type="ECO:0000256" key="7">
    <source>
        <dbReference type="ARBA" id="ARBA00022490"/>
    </source>
</evidence>
<comment type="function">
    <text evidence="2">Specific and highly efficient GDP-D-glucose phosphorylase regulating the levels of GDP-D-glucose in cells.</text>
</comment>
<accession>A0A1A9UG16</accession>
<evidence type="ECO:0000313" key="15">
    <source>
        <dbReference type="EnsemblMetazoa" id="GAUT003676-PA"/>
    </source>
</evidence>